<protein>
    <recommendedName>
        <fullName evidence="4">DUF4320 family protein</fullName>
    </recommendedName>
</protein>
<name>A0A366HYS9_9FIRM</name>
<keyword evidence="1" id="KW-1133">Transmembrane helix</keyword>
<feature type="transmembrane region" description="Helical" evidence="1">
    <location>
        <begin position="12"/>
        <end position="30"/>
    </location>
</feature>
<dbReference type="OrthoDB" id="2200156at2"/>
<sequence>MQEATIMEIVKWFIGLLLLAMLLAAAIFFIEVGGVNPFKQQVNYQIERNGGLTENAITNINTYSENYYDGRFSVESDKLNQKVEYGEIVDYTVKGVFEIKIFPAPDVKLSFKGTGVSQVR</sequence>
<gene>
    <name evidence="2" type="ORF">DES36_1197</name>
</gene>
<dbReference type="EMBL" id="QNRX01000019">
    <property type="protein sequence ID" value="RBP59282.1"/>
    <property type="molecule type" value="Genomic_DNA"/>
</dbReference>
<dbReference type="AlphaFoldDB" id="A0A366HYS9"/>
<comment type="caution">
    <text evidence="2">The sequence shown here is derived from an EMBL/GenBank/DDBJ whole genome shotgun (WGS) entry which is preliminary data.</text>
</comment>
<proteinExistence type="predicted"/>
<keyword evidence="1" id="KW-0472">Membrane</keyword>
<evidence type="ECO:0000313" key="2">
    <source>
        <dbReference type="EMBL" id="RBP59282.1"/>
    </source>
</evidence>
<evidence type="ECO:0008006" key="4">
    <source>
        <dbReference type="Google" id="ProtNLM"/>
    </source>
</evidence>
<accession>A0A366HYS9</accession>
<dbReference type="Proteomes" id="UP000253490">
    <property type="component" value="Unassembled WGS sequence"/>
</dbReference>
<evidence type="ECO:0000256" key="1">
    <source>
        <dbReference type="SAM" id="Phobius"/>
    </source>
</evidence>
<keyword evidence="1" id="KW-0812">Transmembrane</keyword>
<organism evidence="2 3">
    <name type="scientific">Alkalibaculum bacchi</name>
    <dbReference type="NCBI Taxonomy" id="645887"/>
    <lineage>
        <taxon>Bacteria</taxon>
        <taxon>Bacillati</taxon>
        <taxon>Bacillota</taxon>
        <taxon>Clostridia</taxon>
        <taxon>Eubacteriales</taxon>
        <taxon>Eubacteriaceae</taxon>
        <taxon>Alkalibaculum</taxon>
    </lineage>
</organism>
<evidence type="ECO:0000313" key="3">
    <source>
        <dbReference type="Proteomes" id="UP000253490"/>
    </source>
</evidence>
<keyword evidence="3" id="KW-1185">Reference proteome</keyword>
<dbReference type="RefSeq" id="WP_113921503.1">
    <property type="nucleotide sequence ID" value="NZ_QNRX01000019.1"/>
</dbReference>
<reference evidence="2 3" key="1">
    <citation type="submission" date="2018-06" db="EMBL/GenBank/DDBJ databases">
        <title>Genomic Encyclopedia of Type Strains, Phase IV (KMG-IV): sequencing the most valuable type-strain genomes for metagenomic binning, comparative biology and taxonomic classification.</title>
        <authorList>
            <person name="Goeker M."/>
        </authorList>
    </citation>
    <scope>NUCLEOTIDE SEQUENCE [LARGE SCALE GENOMIC DNA]</scope>
    <source>
        <strain evidence="2 3">DSM 22112</strain>
    </source>
</reference>